<dbReference type="EMBL" id="MU007063">
    <property type="protein sequence ID" value="KAF2426576.1"/>
    <property type="molecule type" value="Genomic_DNA"/>
</dbReference>
<dbReference type="CDD" id="cd18888">
    <property type="entry name" value="NUDIX_ADPRase_Nudt5"/>
    <property type="match status" value="1"/>
</dbReference>
<comment type="similarity">
    <text evidence="2">Belongs to the Nudix hydrolase family.</text>
</comment>
<dbReference type="PANTHER" id="PTHR11839">
    <property type="entry name" value="UDP/ADP-SUGAR PYROPHOSPHATASE"/>
    <property type="match status" value="1"/>
</dbReference>
<keyword evidence="1 2" id="KW-0378">Hydrolase</keyword>
<feature type="domain" description="Nudix hydrolase" evidence="3">
    <location>
        <begin position="51"/>
        <end position="196"/>
    </location>
</feature>
<name>A0A9P4NM03_9PEZI</name>
<dbReference type="Proteomes" id="UP000800235">
    <property type="component" value="Unassembled WGS sequence"/>
</dbReference>
<evidence type="ECO:0000256" key="1">
    <source>
        <dbReference type="ARBA" id="ARBA00022801"/>
    </source>
</evidence>
<dbReference type="Pfam" id="PF00293">
    <property type="entry name" value="NUDIX"/>
    <property type="match status" value="1"/>
</dbReference>
<organism evidence="4 5">
    <name type="scientific">Tothia fuscella</name>
    <dbReference type="NCBI Taxonomy" id="1048955"/>
    <lineage>
        <taxon>Eukaryota</taxon>
        <taxon>Fungi</taxon>
        <taxon>Dikarya</taxon>
        <taxon>Ascomycota</taxon>
        <taxon>Pezizomycotina</taxon>
        <taxon>Dothideomycetes</taxon>
        <taxon>Pleosporomycetidae</taxon>
        <taxon>Venturiales</taxon>
        <taxon>Cylindrosympodiaceae</taxon>
        <taxon>Tothia</taxon>
    </lineage>
</organism>
<evidence type="ECO:0000313" key="5">
    <source>
        <dbReference type="Proteomes" id="UP000800235"/>
    </source>
</evidence>
<dbReference type="InterPro" id="IPR020084">
    <property type="entry name" value="NUDIX_hydrolase_CS"/>
</dbReference>
<dbReference type="GO" id="GO:0006753">
    <property type="term" value="P:nucleoside phosphate metabolic process"/>
    <property type="evidence" value="ECO:0007669"/>
    <property type="project" value="TreeGrafter"/>
</dbReference>
<protein>
    <submittedName>
        <fullName evidence="4">ADP-ribose pyrophosphatase</fullName>
    </submittedName>
</protein>
<dbReference type="FunFam" id="3.90.79.10:FF:000016">
    <property type="entry name" value="ADP-sugar pyrophosphatase isoform X1"/>
    <property type="match status" value="1"/>
</dbReference>
<dbReference type="GO" id="GO:0019693">
    <property type="term" value="P:ribose phosphate metabolic process"/>
    <property type="evidence" value="ECO:0007669"/>
    <property type="project" value="TreeGrafter"/>
</dbReference>
<dbReference type="GO" id="GO:0005634">
    <property type="term" value="C:nucleus"/>
    <property type="evidence" value="ECO:0007669"/>
    <property type="project" value="TreeGrafter"/>
</dbReference>
<evidence type="ECO:0000256" key="2">
    <source>
        <dbReference type="RuleBase" id="RU003476"/>
    </source>
</evidence>
<dbReference type="AlphaFoldDB" id="A0A9P4NM03"/>
<proteinExistence type="inferred from homology"/>
<dbReference type="PROSITE" id="PS51462">
    <property type="entry name" value="NUDIX"/>
    <property type="match status" value="1"/>
</dbReference>
<dbReference type="InterPro" id="IPR020476">
    <property type="entry name" value="Nudix_hydrolase"/>
</dbReference>
<comment type="caution">
    <text evidence="4">The sequence shown here is derived from an EMBL/GenBank/DDBJ whole genome shotgun (WGS) entry which is preliminary data.</text>
</comment>
<evidence type="ECO:0000259" key="3">
    <source>
        <dbReference type="PROSITE" id="PS51462"/>
    </source>
</evidence>
<dbReference type="OrthoDB" id="10249920at2759"/>
<reference evidence="4" key="1">
    <citation type="journal article" date="2020" name="Stud. Mycol.">
        <title>101 Dothideomycetes genomes: a test case for predicting lifestyles and emergence of pathogens.</title>
        <authorList>
            <person name="Haridas S."/>
            <person name="Albert R."/>
            <person name="Binder M."/>
            <person name="Bloem J."/>
            <person name="Labutti K."/>
            <person name="Salamov A."/>
            <person name="Andreopoulos B."/>
            <person name="Baker S."/>
            <person name="Barry K."/>
            <person name="Bills G."/>
            <person name="Bluhm B."/>
            <person name="Cannon C."/>
            <person name="Castanera R."/>
            <person name="Culley D."/>
            <person name="Daum C."/>
            <person name="Ezra D."/>
            <person name="Gonzalez J."/>
            <person name="Henrissat B."/>
            <person name="Kuo A."/>
            <person name="Liang C."/>
            <person name="Lipzen A."/>
            <person name="Lutzoni F."/>
            <person name="Magnuson J."/>
            <person name="Mondo S."/>
            <person name="Nolan M."/>
            <person name="Ohm R."/>
            <person name="Pangilinan J."/>
            <person name="Park H.-J."/>
            <person name="Ramirez L."/>
            <person name="Alfaro M."/>
            <person name="Sun H."/>
            <person name="Tritt A."/>
            <person name="Yoshinaga Y."/>
            <person name="Zwiers L.-H."/>
            <person name="Turgeon B."/>
            <person name="Goodwin S."/>
            <person name="Spatafora J."/>
            <person name="Crous P."/>
            <person name="Grigoriev I."/>
        </authorList>
    </citation>
    <scope>NUCLEOTIDE SEQUENCE</scope>
    <source>
        <strain evidence="4">CBS 130266</strain>
    </source>
</reference>
<gene>
    <name evidence="4" type="ORF">EJ08DRAFT_671810</name>
</gene>
<dbReference type="PRINTS" id="PR00502">
    <property type="entry name" value="NUDIXFAMILY"/>
</dbReference>
<accession>A0A9P4NM03</accession>
<dbReference type="PANTHER" id="PTHR11839:SF1">
    <property type="entry name" value="ADP-SUGAR PYROPHOSPHATASE"/>
    <property type="match status" value="1"/>
</dbReference>
<dbReference type="GO" id="GO:0005829">
    <property type="term" value="C:cytosol"/>
    <property type="evidence" value="ECO:0007669"/>
    <property type="project" value="TreeGrafter"/>
</dbReference>
<dbReference type="SUPFAM" id="SSF55811">
    <property type="entry name" value="Nudix"/>
    <property type="match status" value="1"/>
</dbReference>
<sequence>MSSSTPKVISEEPLENKDSKWIKLVKLTYTTPDSRTRPYESAIRATRPKNTDIDSVGITAILQQENDKGPPLILLQKQFRPPVNKVCIEIPAGLMDEGESAEECALRELKEETGYVGTVEEGARGVVIFNDPGFTNTNLRMIRVNIDMSRPENQSPQPQLEENEFIECFTVPLTDLYSECERLEKEGFAIDARVGTIAEGVELARLWKLN</sequence>
<dbReference type="InterPro" id="IPR000086">
    <property type="entry name" value="NUDIX_hydrolase_dom"/>
</dbReference>
<dbReference type="Gene3D" id="3.90.79.10">
    <property type="entry name" value="Nucleoside Triphosphate Pyrophosphohydrolase"/>
    <property type="match status" value="1"/>
</dbReference>
<dbReference type="PROSITE" id="PS00893">
    <property type="entry name" value="NUDIX_BOX"/>
    <property type="match status" value="1"/>
</dbReference>
<dbReference type="InterPro" id="IPR015797">
    <property type="entry name" value="NUDIX_hydrolase-like_dom_sf"/>
</dbReference>
<dbReference type="GO" id="GO:0047631">
    <property type="term" value="F:ADP-ribose diphosphatase activity"/>
    <property type="evidence" value="ECO:0007669"/>
    <property type="project" value="TreeGrafter"/>
</dbReference>
<keyword evidence="5" id="KW-1185">Reference proteome</keyword>
<evidence type="ECO:0000313" key="4">
    <source>
        <dbReference type="EMBL" id="KAF2426576.1"/>
    </source>
</evidence>